<dbReference type="Proteomes" id="UP000250831">
    <property type="component" value="Unassembled WGS sequence"/>
</dbReference>
<dbReference type="AlphaFoldDB" id="A0A363NPP2"/>
<keyword evidence="4" id="KW-1185">Reference proteome</keyword>
<proteinExistence type="predicted"/>
<feature type="region of interest" description="Disordered" evidence="1">
    <location>
        <begin position="76"/>
        <end position="107"/>
    </location>
</feature>
<evidence type="ECO:0000256" key="1">
    <source>
        <dbReference type="SAM" id="MobiDB-lite"/>
    </source>
</evidence>
<keyword evidence="2" id="KW-0472">Membrane</keyword>
<organism evidence="3 4">
    <name type="scientific">Sphingobacterium athyrii</name>
    <dbReference type="NCBI Taxonomy" id="2152717"/>
    <lineage>
        <taxon>Bacteria</taxon>
        <taxon>Pseudomonadati</taxon>
        <taxon>Bacteroidota</taxon>
        <taxon>Sphingobacteriia</taxon>
        <taxon>Sphingobacteriales</taxon>
        <taxon>Sphingobacteriaceae</taxon>
        <taxon>Sphingobacterium</taxon>
    </lineage>
</organism>
<dbReference type="EMBL" id="QCXX01000006">
    <property type="protein sequence ID" value="PUV22765.1"/>
    <property type="molecule type" value="Genomic_DNA"/>
</dbReference>
<comment type="caution">
    <text evidence="3">The sequence shown here is derived from an EMBL/GenBank/DDBJ whole genome shotgun (WGS) entry which is preliminary data.</text>
</comment>
<keyword evidence="2" id="KW-0812">Transmembrane</keyword>
<protein>
    <submittedName>
        <fullName evidence="3">Uncharacterized protein</fullName>
    </submittedName>
</protein>
<evidence type="ECO:0000313" key="4">
    <source>
        <dbReference type="Proteomes" id="UP000250831"/>
    </source>
</evidence>
<reference evidence="3 4" key="1">
    <citation type="submission" date="2018-04" db="EMBL/GenBank/DDBJ databases">
        <title>Sphingobacterium sp. M46 Genome.</title>
        <authorList>
            <person name="Cheng J."/>
            <person name="Li Y."/>
        </authorList>
    </citation>
    <scope>NUCLEOTIDE SEQUENCE [LARGE SCALE GENOMIC DNA]</scope>
    <source>
        <strain evidence="3 4">M46</strain>
    </source>
</reference>
<evidence type="ECO:0000313" key="3">
    <source>
        <dbReference type="EMBL" id="PUV22765.1"/>
    </source>
</evidence>
<name>A0A363NPP2_9SPHI</name>
<keyword evidence="2" id="KW-1133">Transmembrane helix</keyword>
<evidence type="ECO:0000256" key="2">
    <source>
        <dbReference type="SAM" id="Phobius"/>
    </source>
</evidence>
<sequence>MKAISFIKKHAMVGLAGAAIVGFSSFKFVEQYDRAGLMWYPVDSSGNISNTGTTSPTSGCSEEELPIVCEIQLESNPNGTPPATHINDTQLRGGAVPFEDAKFRNEN</sequence>
<gene>
    <name evidence="3" type="ORF">DCO56_21470</name>
</gene>
<dbReference type="OrthoDB" id="711631at2"/>
<accession>A0A363NPP2</accession>
<feature type="transmembrane region" description="Helical" evidence="2">
    <location>
        <begin position="12"/>
        <end position="29"/>
    </location>
</feature>
<dbReference type="RefSeq" id="WP_108635793.1">
    <property type="nucleotide sequence ID" value="NZ_QCXX01000006.1"/>
</dbReference>